<dbReference type="Pfam" id="PF13487">
    <property type="entry name" value="HD_5"/>
    <property type="match status" value="1"/>
</dbReference>
<dbReference type="InterPro" id="IPR037522">
    <property type="entry name" value="HD_GYP_dom"/>
</dbReference>
<evidence type="ECO:0000313" key="3">
    <source>
        <dbReference type="Proteomes" id="UP000265725"/>
    </source>
</evidence>
<dbReference type="PROSITE" id="PS51832">
    <property type="entry name" value="HD_GYP"/>
    <property type="match status" value="1"/>
</dbReference>
<evidence type="ECO:0000259" key="1">
    <source>
        <dbReference type="PROSITE" id="PS51832"/>
    </source>
</evidence>
<dbReference type="RefSeq" id="WP_119882115.1">
    <property type="nucleotide sequence ID" value="NZ_CP032418.1"/>
</dbReference>
<evidence type="ECO:0000313" key="2">
    <source>
        <dbReference type="EMBL" id="AYC28369.1"/>
    </source>
</evidence>
<dbReference type="CDD" id="cd00077">
    <property type="entry name" value="HDc"/>
    <property type="match status" value="1"/>
</dbReference>
<gene>
    <name evidence="2" type="ORF">D3873_00220</name>
</gene>
<dbReference type="PANTHER" id="PTHR43155">
    <property type="entry name" value="CYCLIC DI-GMP PHOSPHODIESTERASE PA4108-RELATED"/>
    <property type="match status" value="1"/>
</dbReference>
<dbReference type="AlphaFoldDB" id="A0A385YNY2"/>
<organism evidence="2 3">
    <name type="scientific">Paenisporosarcina cavernae</name>
    <dbReference type="NCBI Taxonomy" id="2320858"/>
    <lineage>
        <taxon>Bacteria</taxon>
        <taxon>Bacillati</taxon>
        <taxon>Bacillota</taxon>
        <taxon>Bacilli</taxon>
        <taxon>Bacillales</taxon>
        <taxon>Caryophanaceae</taxon>
        <taxon>Paenisporosarcina</taxon>
    </lineage>
</organism>
<dbReference type="PANTHER" id="PTHR43155:SF2">
    <property type="entry name" value="CYCLIC DI-GMP PHOSPHODIESTERASE PA4108"/>
    <property type="match status" value="1"/>
</dbReference>
<protein>
    <submittedName>
        <fullName evidence="2">HD-GYP domain-containing protein</fullName>
    </submittedName>
</protein>
<sequence>MEHLIVKVADLKLGNEIAEDIFANTSFPLIRKDTRITREHFHVFRAFHITEVPVINRDPFNKEEAELEESSTEPKLNETPNLKLVAHDVANLYKSSVADYKKEFTNWQSGAKVDVSKIRQLVIPIVEKVLNHRQIVAMLNDLSSVRDYTHHHAIALGIIAGSLAKKLGYDHGQIMQIATAAALSDCGMSRITNRILEKSEALTQMEFNEIKKHTIYGYSMVKDSPLLRPEMKLAILQHHERLDGSGYPKGEKMEDISMVSQIIAVADIYHAMTSERIYRPKASPFKVLEMIREDEFGKFNIQVVQALISIVGDLPIGLRVELSSGETGEVIFNQQNVPTRPMIRLSNSGEILDLSKKRQLYIERILG</sequence>
<dbReference type="InterPro" id="IPR003607">
    <property type="entry name" value="HD/PDEase_dom"/>
</dbReference>
<name>A0A385YNY2_9BACL</name>
<accession>A0A385YNY2</accession>
<dbReference type="Gene3D" id="1.10.3210.10">
    <property type="entry name" value="Hypothetical protein af1432"/>
    <property type="match status" value="1"/>
</dbReference>
<dbReference type="KEGG" id="paek:D3873_00220"/>
<dbReference type="SMART" id="SM00471">
    <property type="entry name" value="HDc"/>
    <property type="match status" value="1"/>
</dbReference>
<dbReference type="EMBL" id="CP032418">
    <property type="protein sequence ID" value="AYC28369.1"/>
    <property type="molecule type" value="Genomic_DNA"/>
</dbReference>
<proteinExistence type="predicted"/>
<reference evidence="3" key="1">
    <citation type="submission" date="2018-09" db="EMBL/GenBank/DDBJ databases">
        <authorList>
            <person name="Zhu H."/>
        </authorList>
    </citation>
    <scope>NUCLEOTIDE SEQUENCE [LARGE SCALE GENOMIC DNA]</scope>
    <source>
        <strain evidence="3">K2R23-3</strain>
    </source>
</reference>
<dbReference type="OrthoDB" id="9759601at2"/>
<dbReference type="Proteomes" id="UP000265725">
    <property type="component" value="Chromosome"/>
</dbReference>
<feature type="domain" description="HD-GYP" evidence="1">
    <location>
        <begin position="127"/>
        <end position="323"/>
    </location>
</feature>
<keyword evidence="3" id="KW-1185">Reference proteome</keyword>
<dbReference type="SUPFAM" id="SSF109604">
    <property type="entry name" value="HD-domain/PDEase-like"/>
    <property type="match status" value="1"/>
</dbReference>